<feature type="chain" id="PRO_5013252490" description="SUEL-type lectin domain-containing protein" evidence="1">
    <location>
        <begin position="27"/>
        <end position="186"/>
    </location>
</feature>
<feature type="signal peptide" evidence="1">
    <location>
        <begin position="1"/>
        <end position="26"/>
    </location>
</feature>
<dbReference type="Gene3D" id="2.60.120.740">
    <property type="match status" value="1"/>
</dbReference>
<dbReference type="CDD" id="cd22823">
    <property type="entry name" value="Gal_Rha_Lectin"/>
    <property type="match status" value="1"/>
</dbReference>
<protein>
    <recommendedName>
        <fullName evidence="4">SUEL-type lectin domain-containing protein</fullName>
    </recommendedName>
</protein>
<accession>A0A1W0XBZ4</accession>
<dbReference type="Proteomes" id="UP000192578">
    <property type="component" value="Unassembled WGS sequence"/>
</dbReference>
<evidence type="ECO:0000313" key="3">
    <source>
        <dbReference type="Proteomes" id="UP000192578"/>
    </source>
</evidence>
<comment type="caution">
    <text evidence="2">The sequence shown here is derived from an EMBL/GenBank/DDBJ whole genome shotgun (WGS) entry which is preliminary data.</text>
</comment>
<organism evidence="2 3">
    <name type="scientific">Hypsibius exemplaris</name>
    <name type="common">Freshwater tardigrade</name>
    <dbReference type="NCBI Taxonomy" id="2072580"/>
    <lineage>
        <taxon>Eukaryota</taxon>
        <taxon>Metazoa</taxon>
        <taxon>Ecdysozoa</taxon>
        <taxon>Tardigrada</taxon>
        <taxon>Eutardigrada</taxon>
        <taxon>Parachela</taxon>
        <taxon>Hypsibioidea</taxon>
        <taxon>Hypsibiidae</taxon>
        <taxon>Hypsibius</taxon>
    </lineage>
</organism>
<evidence type="ECO:0000313" key="2">
    <source>
        <dbReference type="EMBL" id="OQV25025.1"/>
    </source>
</evidence>
<dbReference type="AlphaFoldDB" id="A0A1W0XBZ4"/>
<keyword evidence="1" id="KW-0732">Signal</keyword>
<gene>
    <name evidence="2" type="ORF">BV898_01232</name>
</gene>
<evidence type="ECO:0000256" key="1">
    <source>
        <dbReference type="SAM" id="SignalP"/>
    </source>
</evidence>
<sequence length="186" mass="20066">MTPYFAPLCCLVILLCVGSHIPTAAAGADKTLSVQPGKSGTLTCSSGQFINVKSATFPTVGSASANDKCNGPVSVNEAVGKKCWEQSTCQITIKATADMDRSKISKDCKWTVRPLTVIYTCEMQKILRAASKLRVPAEVTITIFKFVVLLLINGVKIVAIGRQQQSDFGRKQSRAARQLGRQITQQ</sequence>
<name>A0A1W0XBZ4_HYPEX</name>
<evidence type="ECO:0008006" key="4">
    <source>
        <dbReference type="Google" id="ProtNLM"/>
    </source>
</evidence>
<proteinExistence type="predicted"/>
<dbReference type="EMBL" id="MTYJ01000004">
    <property type="protein sequence ID" value="OQV25025.1"/>
    <property type="molecule type" value="Genomic_DNA"/>
</dbReference>
<reference evidence="3" key="1">
    <citation type="submission" date="2017-01" db="EMBL/GenBank/DDBJ databases">
        <title>Comparative genomics of anhydrobiosis in the tardigrade Hypsibius dujardini.</title>
        <authorList>
            <person name="Yoshida Y."/>
            <person name="Koutsovoulos G."/>
            <person name="Laetsch D."/>
            <person name="Stevens L."/>
            <person name="Kumar S."/>
            <person name="Horikawa D."/>
            <person name="Ishino K."/>
            <person name="Komine S."/>
            <person name="Tomita M."/>
            <person name="Blaxter M."/>
            <person name="Arakawa K."/>
        </authorList>
    </citation>
    <scope>NUCLEOTIDE SEQUENCE [LARGE SCALE GENOMIC DNA]</scope>
    <source>
        <strain evidence="3">Z151</strain>
    </source>
</reference>
<dbReference type="InterPro" id="IPR043159">
    <property type="entry name" value="Lectin_gal-bd_sf"/>
</dbReference>
<keyword evidence="3" id="KW-1185">Reference proteome</keyword>